<name>A0A9P8PSQ1_9ASCO</name>
<proteinExistence type="predicted"/>
<protein>
    <submittedName>
        <fullName evidence="3">Uncharacterized protein</fullName>
    </submittedName>
</protein>
<dbReference type="EMBL" id="JAEUBD010000146">
    <property type="protein sequence ID" value="KAH3676917.1"/>
    <property type="molecule type" value="Genomic_DNA"/>
</dbReference>
<evidence type="ECO:0000256" key="1">
    <source>
        <dbReference type="SAM" id="MobiDB-lite"/>
    </source>
</evidence>
<accession>A0A9P8PSQ1</accession>
<comment type="caution">
    <text evidence="3">The sequence shown here is derived from an EMBL/GenBank/DDBJ whole genome shotgun (WGS) entry which is preliminary data.</text>
</comment>
<evidence type="ECO:0000256" key="2">
    <source>
        <dbReference type="SAM" id="SignalP"/>
    </source>
</evidence>
<sequence length="423" mass="47768">MAFCCLGKKLFLFGFAEATPELRQNHCRKHCHQAQRAGRCAGVHVPAPLVDHHERRLCIPRQPAQLQQHWQRVHIPGQELVVQRAREQDADQVRRRHHPEDVSAAFWGEYHVFWAYGVFVENQCVSDKFGGWFSRDRFTAPFVHREKRQCGCVRQQQQRVELAAAENGLRHKLPVDRPAVQKSTAEVESVLQEMCSCGLRGRQEVPVNACLHCTPETNHGKRVQQVFSQDHVHHHQVARQIQQSVHLNADGGAEQMCAEEGEHCAQSALPAPQNGSLLQNDDRSHHQKRGKAVVEQPQHVDGVQPFGQTQKVEQIPENLLASVHVVHPVGEPLHPRVYVDMSAGIHNWACVAANFGVVKLSSLNLVDLLHVRAVVNLGVGDKMDHGLEEKRLCDGQKDGNWRAELRVVEQRQQSKLDIAQDIS</sequence>
<dbReference type="AlphaFoldDB" id="A0A9P8PSQ1"/>
<gene>
    <name evidence="3" type="ORF">OGATHE_001407</name>
</gene>
<evidence type="ECO:0000313" key="4">
    <source>
        <dbReference type="Proteomes" id="UP000788993"/>
    </source>
</evidence>
<keyword evidence="2" id="KW-0732">Signal</keyword>
<reference evidence="3" key="2">
    <citation type="submission" date="2021-01" db="EMBL/GenBank/DDBJ databases">
        <authorList>
            <person name="Schikora-Tamarit M.A."/>
        </authorList>
    </citation>
    <scope>NUCLEOTIDE SEQUENCE</scope>
    <source>
        <strain evidence="3">NCAIM Y.01608</strain>
    </source>
</reference>
<evidence type="ECO:0000313" key="3">
    <source>
        <dbReference type="EMBL" id="KAH3676917.1"/>
    </source>
</evidence>
<feature type="chain" id="PRO_5040130479" evidence="2">
    <location>
        <begin position="19"/>
        <end position="423"/>
    </location>
</feature>
<feature type="region of interest" description="Disordered" evidence="1">
    <location>
        <begin position="268"/>
        <end position="291"/>
    </location>
</feature>
<feature type="signal peptide" evidence="2">
    <location>
        <begin position="1"/>
        <end position="18"/>
    </location>
</feature>
<reference evidence="3" key="1">
    <citation type="journal article" date="2021" name="Open Biol.">
        <title>Shared evolutionary footprints suggest mitochondrial oxidative damage underlies multiple complex I losses in fungi.</title>
        <authorList>
            <person name="Schikora-Tamarit M.A."/>
            <person name="Marcet-Houben M."/>
            <person name="Nosek J."/>
            <person name="Gabaldon T."/>
        </authorList>
    </citation>
    <scope>NUCLEOTIDE SEQUENCE</scope>
    <source>
        <strain evidence="3">NCAIM Y.01608</strain>
    </source>
</reference>
<organism evidence="3 4">
    <name type="scientific">Ogataea polymorpha</name>
    <dbReference type="NCBI Taxonomy" id="460523"/>
    <lineage>
        <taxon>Eukaryota</taxon>
        <taxon>Fungi</taxon>
        <taxon>Dikarya</taxon>
        <taxon>Ascomycota</taxon>
        <taxon>Saccharomycotina</taxon>
        <taxon>Pichiomycetes</taxon>
        <taxon>Pichiales</taxon>
        <taxon>Pichiaceae</taxon>
        <taxon>Ogataea</taxon>
    </lineage>
</organism>
<dbReference type="Proteomes" id="UP000788993">
    <property type="component" value="Unassembled WGS sequence"/>
</dbReference>
<keyword evidence="4" id="KW-1185">Reference proteome</keyword>